<dbReference type="InterPro" id="IPR002110">
    <property type="entry name" value="Ankyrin_rpt"/>
</dbReference>
<evidence type="ECO:0000256" key="1">
    <source>
        <dbReference type="SAM" id="MobiDB-lite"/>
    </source>
</evidence>
<dbReference type="PANTHER" id="PTHR47303:SF1">
    <property type="entry name" value="NF-KAPPA-B INHIBITOR BETA"/>
    <property type="match status" value="1"/>
</dbReference>
<dbReference type="InterPro" id="IPR036770">
    <property type="entry name" value="Ankyrin_rpt-contain_sf"/>
</dbReference>
<dbReference type="PANTHER" id="PTHR47303">
    <property type="match status" value="1"/>
</dbReference>
<dbReference type="OrthoDB" id="1925304at2759"/>
<keyword evidence="3" id="KW-1185">Reference proteome</keyword>
<organism evidence="2 3">
    <name type="scientific">Acer yangbiense</name>
    <dbReference type="NCBI Taxonomy" id="1000413"/>
    <lineage>
        <taxon>Eukaryota</taxon>
        <taxon>Viridiplantae</taxon>
        <taxon>Streptophyta</taxon>
        <taxon>Embryophyta</taxon>
        <taxon>Tracheophyta</taxon>
        <taxon>Spermatophyta</taxon>
        <taxon>Magnoliopsida</taxon>
        <taxon>eudicotyledons</taxon>
        <taxon>Gunneridae</taxon>
        <taxon>Pentapetalae</taxon>
        <taxon>rosids</taxon>
        <taxon>malvids</taxon>
        <taxon>Sapindales</taxon>
        <taxon>Sapindaceae</taxon>
        <taxon>Hippocastanoideae</taxon>
        <taxon>Acereae</taxon>
        <taxon>Acer</taxon>
    </lineage>
</organism>
<dbReference type="Gene3D" id="1.25.40.20">
    <property type="entry name" value="Ankyrin repeat-containing domain"/>
    <property type="match status" value="1"/>
</dbReference>
<sequence>MSQQHESGVSQSNVNPFLQPNHNNVPSGISNKPQLSQPKIEVGECSSGGISVQELQLSVQIDDDELSDWESAKSFIEKDQNALTVDITSSSKTVLHVATLCCQWGFVLKLLELLSPESVVGKSDRGNTVLHYVAQGGCLKTANALIQKNAGLLQMVNSDGDLPLFVSIISESNKEMVWYLSLITQVTVPPRILRHLILSGCHDIALYYVQKDPKLALARDGNGNSLLYWLATNPSCFLSGSNLGFFERLIYKCEYPFLE</sequence>
<feature type="region of interest" description="Disordered" evidence="1">
    <location>
        <begin position="1"/>
        <end position="33"/>
    </location>
</feature>
<gene>
    <name evidence="2" type="ORF">EZV62_003562</name>
</gene>
<name>A0A5C7IH36_9ROSI</name>
<dbReference type="AlphaFoldDB" id="A0A5C7IH36"/>
<evidence type="ECO:0000313" key="3">
    <source>
        <dbReference type="Proteomes" id="UP000323000"/>
    </source>
</evidence>
<proteinExistence type="predicted"/>
<accession>A0A5C7IH36</accession>
<evidence type="ECO:0000313" key="2">
    <source>
        <dbReference type="EMBL" id="TXG68627.1"/>
    </source>
</evidence>
<protein>
    <submittedName>
        <fullName evidence="2">Uncharacterized protein</fullName>
    </submittedName>
</protein>
<dbReference type="SUPFAM" id="SSF48403">
    <property type="entry name" value="Ankyrin repeat"/>
    <property type="match status" value="1"/>
</dbReference>
<dbReference type="EMBL" id="VAHF01000002">
    <property type="protein sequence ID" value="TXG68627.1"/>
    <property type="molecule type" value="Genomic_DNA"/>
</dbReference>
<comment type="caution">
    <text evidence="2">The sequence shown here is derived from an EMBL/GenBank/DDBJ whole genome shotgun (WGS) entry which is preliminary data.</text>
</comment>
<dbReference type="Proteomes" id="UP000323000">
    <property type="component" value="Chromosome 2"/>
</dbReference>
<dbReference type="Pfam" id="PF12796">
    <property type="entry name" value="Ank_2"/>
    <property type="match status" value="1"/>
</dbReference>
<reference evidence="3" key="1">
    <citation type="journal article" date="2019" name="Gigascience">
        <title>De novo genome assembly of the endangered Acer yangbiense, a plant species with extremely small populations endemic to Yunnan Province, China.</title>
        <authorList>
            <person name="Yang J."/>
            <person name="Wariss H.M."/>
            <person name="Tao L."/>
            <person name="Zhang R."/>
            <person name="Yun Q."/>
            <person name="Hollingsworth P."/>
            <person name="Dao Z."/>
            <person name="Luo G."/>
            <person name="Guo H."/>
            <person name="Ma Y."/>
            <person name="Sun W."/>
        </authorList>
    </citation>
    <scope>NUCLEOTIDE SEQUENCE [LARGE SCALE GENOMIC DNA]</scope>
    <source>
        <strain evidence="3">cv. Malutang</strain>
    </source>
</reference>